<dbReference type="Pfam" id="PF04115">
    <property type="entry name" value="Ureidogly_lyase"/>
    <property type="match status" value="1"/>
</dbReference>
<name>A0A0B7KG23_BIOOC</name>
<dbReference type="InterPro" id="IPR009097">
    <property type="entry name" value="Cyclic_Pdiesterase"/>
</dbReference>
<dbReference type="SUPFAM" id="SSF55144">
    <property type="entry name" value="LigT-like"/>
    <property type="match status" value="1"/>
</dbReference>
<evidence type="ECO:0000256" key="4">
    <source>
        <dbReference type="ARBA" id="ARBA00047684"/>
    </source>
</evidence>
<dbReference type="Gene3D" id="2.60.120.480">
    <property type="entry name" value="Ureidoglycolate hydrolase"/>
    <property type="match status" value="1"/>
</dbReference>
<evidence type="ECO:0000256" key="2">
    <source>
        <dbReference type="ARBA" id="ARBA00022631"/>
    </source>
</evidence>
<evidence type="ECO:0000313" key="6">
    <source>
        <dbReference type="EMBL" id="CEO53671.1"/>
    </source>
</evidence>
<reference evidence="6" key="1">
    <citation type="submission" date="2015-01" db="EMBL/GenBank/DDBJ databases">
        <authorList>
            <person name="Durling Mikael"/>
        </authorList>
    </citation>
    <scope>NUCLEOTIDE SEQUENCE</scope>
</reference>
<feature type="region of interest" description="Disordered" evidence="5">
    <location>
        <begin position="35"/>
        <end position="55"/>
    </location>
</feature>
<dbReference type="InterPro" id="IPR007247">
    <property type="entry name" value="Ureidogly_lyase"/>
</dbReference>
<dbReference type="SUPFAM" id="SSF51182">
    <property type="entry name" value="RmlC-like cupins"/>
    <property type="match status" value="1"/>
</dbReference>
<keyword evidence="2" id="KW-0659">Purine metabolism</keyword>
<proteinExistence type="predicted"/>
<dbReference type="CDD" id="cd20298">
    <property type="entry name" value="cupin_UAH"/>
    <property type="match status" value="1"/>
</dbReference>
<evidence type="ECO:0000256" key="3">
    <source>
        <dbReference type="ARBA" id="ARBA00023239"/>
    </source>
</evidence>
<dbReference type="GO" id="GO:0006144">
    <property type="term" value="P:purine nucleobase metabolic process"/>
    <property type="evidence" value="ECO:0007669"/>
    <property type="project" value="UniProtKB-KW"/>
</dbReference>
<accession>A0A0B7KG23</accession>
<evidence type="ECO:0000256" key="5">
    <source>
        <dbReference type="SAM" id="MobiDB-lite"/>
    </source>
</evidence>
<keyword evidence="3" id="KW-0456">Lyase</keyword>
<dbReference type="AlphaFoldDB" id="A0A0B7KG23"/>
<dbReference type="InterPro" id="IPR047233">
    <property type="entry name" value="UAH_cupin"/>
</dbReference>
<feature type="compositionally biased region" description="Polar residues" evidence="5">
    <location>
        <begin position="42"/>
        <end position="55"/>
    </location>
</feature>
<protein>
    <recommendedName>
        <fullName evidence="7">Ureidoglycolate hydrolase</fullName>
    </recommendedName>
</protein>
<dbReference type="InterPro" id="IPR024060">
    <property type="entry name" value="Ureidoglycolate_lyase_dom_sf"/>
</dbReference>
<gene>
    <name evidence="6" type="ORF">BN869_000009729_1</name>
</gene>
<comment type="subunit">
    <text evidence="1">Homodimer.</text>
</comment>
<dbReference type="InterPro" id="IPR011051">
    <property type="entry name" value="RmlC_Cupin_sf"/>
</dbReference>
<evidence type="ECO:0008006" key="7">
    <source>
        <dbReference type="Google" id="ProtNLM"/>
    </source>
</evidence>
<dbReference type="PANTHER" id="PTHR21221">
    <property type="entry name" value="UREIDOGLYCOLATE HYDROLASE"/>
    <property type="match status" value="1"/>
</dbReference>
<dbReference type="GO" id="GO:0050385">
    <property type="term" value="F:ureidoglycolate lyase activity"/>
    <property type="evidence" value="ECO:0007669"/>
    <property type="project" value="UniProtKB-EC"/>
</dbReference>
<comment type="catalytic activity">
    <reaction evidence="4">
        <text>(S)-ureidoglycolate = urea + glyoxylate</text>
        <dbReference type="Rhea" id="RHEA:11304"/>
        <dbReference type="ChEBI" id="CHEBI:16199"/>
        <dbReference type="ChEBI" id="CHEBI:36655"/>
        <dbReference type="ChEBI" id="CHEBI:57296"/>
        <dbReference type="EC" id="4.3.2.3"/>
    </reaction>
</comment>
<dbReference type="PANTHER" id="PTHR21221:SF1">
    <property type="entry name" value="UREIDOGLYCOLATE LYASE"/>
    <property type="match status" value="1"/>
</dbReference>
<dbReference type="GO" id="GO:0000256">
    <property type="term" value="P:allantoin catabolic process"/>
    <property type="evidence" value="ECO:0007669"/>
    <property type="project" value="InterPro"/>
</dbReference>
<dbReference type="GO" id="GO:0004848">
    <property type="term" value="F:ureidoglycolate hydrolase activity"/>
    <property type="evidence" value="ECO:0007669"/>
    <property type="project" value="InterPro"/>
</dbReference>
<sequence length="559" mass="61906">MLTVNIGDAHISVTAEPLSQEAFAPFGDVITNPRPDVHPSAFASQPKDSMPSNAVSANQGTAIQYLAVSHIHNLYSQAPSGQGQPKMTMFVCATRELDPSSLGAASQGQFKVRLLERHPFTTQTFTPLSSSASTYLVIVAPSLQPSAADKDLPTPSGDDLPGRGLPDIHRLKAFVATSNQAVTYGAGTWHAPMVVLGKQGAALDFVVYQFGSGHGIEDCQLVAFESEQKQEPRIAVEVPWPKPKQKFHKLADLSGVELRPGENPYTAFINACNNDHKEIQALYSVHRTKRNVQQREKFVSDEFKELAIDQHLLRLQNPDIYPGFVDERNCFVIWARPPEHVIRLAAKLQDLLKQKAPTIWLMPTQRMHMTALEVAFSKTPQEIGALVSTIRPSIPKIASYTHTHRSRLVKPMISYDLSAFALSFLPAAGEPVVSPPPVDPDFAEGVVEGDGYTYHHVRQDVFNLVKAGGVQVGSRYQVPSAHITLGRYLTQDDHDTPEKRKRWVDAIDEINDWLKNEIWDKKDAEYVGEWVVGQERGLDCRSGSLWYGHGRTLLLGEGF</sequence>
<dbReference type="EMBL" id="CDPU01000037">
    <property type="protein sequence ID" value="CEO53671.1"/>
    <property type="molecule type" value="Genomic_DNA"/>
</dbReference>
<organism evidence="6">
    <name type="scientific">Bionectria ochroleuca</name>
    <name type="common">Gliocladium roseum</name>
    <dbReference type="NCBI Taxonomy" id="29856"/>
    <lineage>
        <taxon>Eukaryota</taxon>
        <taxon>Fungi</taxon>
        <taxon>Dikarya</taxon>
        <taxon>Ascomycota</taxon>
        <taxon>Pezizomycotina</taxon>
        <taxon>Sordariomycetes</taxon>
        <taxon>Hypocreomycetidae</taxon>
        <taxon>Hypocreales</taxon>
        <taxon>Bionectriaceae</taxon>
        <taxon>Clonostachys</taxon>
    </lineage>
</organism>
<evidence type="ECO:0000256" key="1">
    <source>
        <dbReference type="ARBA" id="ARBA00011738"/>
    </source>
</evidence>